<dbReference type="PROSITE" id="PS50928">
    <property type="entry name" value="ABC_TM1"/>
    <property type="match status" value="1"/>
</dbReference>
<evidence type="ECO:0000313" key="8">
    <source>
        <dbReference type="Proteomes" id="UP000236732"/>
    </source>
</evidence>
<feature type="transmembrane region" description="Helical" evidence="5">
    <location>
        <begin position="253"/>
        <end position="274"/>
    </location>
</feature>
<keyword evidence="8" id="KW-1185">Reference proteome</keyword>
<evidence type="ECO:0000256" key="3">
    <source>
        <dbReference type="ARBA" id="ARBA00022989"/>
    </source>
</evidence>
<feature type="transmembrane region" description="Helical" evidence="5">
    <location>
        <begin position="12"/>
        <end position="30"/>
    </location>
</feature>
<dbReference type="InterPro" id="IPR000515">
    <property type="entry name" value="MetI-like"/>
</dbReference>
<feature type="transmembrane region" description="Helical" evidence="5">
    <location>
        <begin position="110"/>
        <end position="133"/>
    </location>
</feature>
<feature type="transmembrane region" description="Helical" evidence="5">
    <location>
        <begin position="296"/>
        <end position="321"/>
    </location>
</feature>
<dbReference type="SUPFAM" id="SSF161098">
    <property type="entry name" value="MetI-like"/>
    <property type="match status" value="1"/>
</dbReference>
<feature type="transmembrane region" description="Helical" evidence="5">
    <location>
        <begin position="153"/>
        <end position="173"/>
    </location>
</feature>
<dbReference type="PANTHER" id="PTHR43376:SF1">
    <property type="entry name" value="OLIGOPEPTIDE TRANSPORT SYSTEM PERMEASE PROTEIN"/>
    <property type="match status" value="1"/>
</dbReference>
<evidence type="ECO:0000256" key="5">
    <source>
        <dbReference type="RuleBase" id="RU363032"/>
    </source>
</evidence>
<dbReference type="GO" id="GO:0055085">
    <property type="term" value="P:transmembrane transport"/>
    <property type="evidence" value="ECO:0007669"/>
    <property type="project" value="InterPro"/>
</dbReference>
<dbReference type="InterPro" id="IPR035906">
    <property type="entry name" value="MetI-like_sf"/>
</dbReference>
<keyword evidence="5" id="KW-0813">Transport</keyword>
<comment type="subcellular location">
    <subcellularLocation>
        <location evidence="5">Cell membrane</location>
        <topology evidence="5">Multi-pass membrane protein</topology>
    </subcellularLocation>
    <subcellularLocation>
        <location evidence="1">Membrane</location>
        <topology evidence="1">Multi-pass membrane protein</topology>
    </subcellularLocation>
</comment>
<evidence type="ECO:0000256" key="2">
    <source>
        <dbReference type="ARBA" id="ARBA00022692"/>
    </source>
</evidence>
<dbReference type="CDD" id="cd06261">
    <property type="entry name" value="TM_PBP2"/>
    <property type="match status" value="1"/>
</dbReference>
<dbReference type="Pfam" id="PF00528">
    <property type="entry name" value="BPD_transp_1"/>
    <property type="match status" value="1"/>
</dbReference>
<dbReference type="OrthoDB" id="9778910at2"/>
<proteinExistence type="inferred from homology"/>
<organism evidence="7 8">
    <name type="scientific">Nonomuraea solani</name>
    <dbReference type="NCBI Taxonomy" id="1144553"/>
    <lineage>
        <taxon>Bacteria</taxon>
        <taxon>Bacillati</taxon>
        <taxon>Actinomycetota</taxon>
        <taxon>Actinomycetes</taxon>
        <taxon>Streptosporangiales</taxon>
        <taxon>Streptosporangiaceae</taxon>
        <taxon>Nonomuraea</taxon>
    </lineage>
</organism>
<name>A0A1H6ETN9_9ACTN</name>
<sequence>MTLIARRLAGHLARGFVMILVVATISFFIVNNIPGDPMAARYEKLVEQGMAPEAASQAVKVLYGFQPDGSLWQQYTEFIGGLLRFDLGVSVSRPGTPVLDVLTEAAKWTVLPVLLGTLLSFLVGIILGVYAAIKRTGKLGDALAISGSLLHGIPQYVLAMLLVVIFATLIPILPAEGTVDILFEPGWNAGYLGSLAERAVLPVVTYALSAYGGWILAMKSSVVTVLGDDFILAAELRGMKRSIVFRYIARNAILPLFTMLALSLGLLLGGAVFIEKIFNYPGLGWLLIGSVQDRDYALMSGAFLLITVATIIANIVADLFYTVIDPRVRSGEEAR</sequence>
<dbReference type="Gene3D" id="1.10.3720.10">
    <property type="entry name" value="MetI-like"/>
    <property type="match status" value="1"/>
</dbReference>
<dbReference type="PANTHER" id="PTHR43376">
    <property type="entry name" value="OLIGOPEPTIDE TRANSPORT SYSTEM PERMEASE PROTEIN"/>
    <property type="match status" value="1"/>
</dbReference>
<evidence type="ECO:0000259" key="6">
    <source>
        <dbReference type="PROSITE" id="PS50928"/>
    </source>
</evidence>
<gene>
    <name evidence="7" type="ORF">SAMN05444920_11533</name>
</gene>
<reference evidence="7 8" key="1">
    <citation type="submission" date="2016-10" db="EMBL/GenBank/DDBJ databases">
        <authorList>
            <person name="de Groot N.N."/>
        </authorList>
    </citation>
    <scope>NUCLEOTIDE SEQUENCE [LARGE SCALE GENOMIC DNA]</scope>
    <source>
        <strain evidence="7 8">CGMCC 4.7037</strain>
    </source>
</reference>
<keyword evidence="4 5" id="KW-0472">Membrane</keyword>
<evidence type="ECO:0000256" key="4">
    <source>
        <dbReference type="ARBA" id="ARBA00023136"/>
    </source>
</evidence>
<accession>A0A1H6ETN9</accession>
<dbReference type="AlphaFoldDB" id="A0A1H6ETN9"/>
<protein>
    <submittedName>
        <fullName evidence="7">Peptide/nickel transport system permease protein</fullName>
    </submittedName>
</protein>
<keyword evidence="3 5" id="KW-1133">Transmembrane helix</keyword>
<dbReference type="Proteomes" id="UP000236732">
    <property type="component" value="Unassembled WGS sequence"/>
</dbReference>
<dbReference type="RefSeq" id="WP_103961232.1">
    <property type="nucleotide sequence ID" value="NZ_FNVT01000015.1"/>
</dbReference>
<keyword evidence="2 5" id="KW-0812">Transmembrane</keyword>
<dbReference type="EMBL" id="FNVT01000015">
    <property type="protein sequence ID" value="SEH00054.1"/>
    <property type="molecule type" value="Genomic_DNA"/>
</dbReference>
<comment type="similarity">
    <text evidence="5">Belongs to the binding-protein-dependent transport system permease family.</text>
</comment>
<evidence type="ECO:0000313" key="7">
    <source>
        <dbReference type="EMBL" id="SEH00054.1"/>
    </source>
</evidence>
<feature type="domain" description="ABC transmembrane type-1" evidence="6">
    <location>
        <begin position="106"/>
        <end position="317"/>
    </location>
</feature>
<dbReference type="GO" id="GO:0005886">
    <property type="term" value="C:plasma membrane"/>
    <property type="evidence" value="ECO:0007669"/>
    <property type="project" value="UniProtKB-SubCell"/>
</dbReference>
<evidence type="ECO:0000256" key="1">
    <source>
        <dbReference type="ARBA" id="ARBA00004141"/>
    </source>
</evidence>